<keyword evidence="2" id="KW-1133">Transmembrane helix</keyword>
<evidence type="ECO:0000256" key="2">
    <source>
        <dbReference type="SAM" id="Phobius"/>
    </source>
</evidence>
<evidence type="ECO:0000313" key="3">
    <source>
        <dbReference type="EMBL" id="MDT7827270.1"/>
    </source>
</evidence>
<feature type="compositionally biased region" description="Basic and acidic residues" evidence="1">
    <location>
        <begin position="57"/>
        <end position="80"/>
    </location>
</feature>
<feature type="region of interest" description="Disordered" evidence="1">
    <location>
        <begin position="54"/>
        <end position="80"/>
    </location>
</feature>
<protein>
    <recommendedName>
        <fullName evidence="5">DUF2933 domain-containing protein</fullName>
    </recommendedName>
</protein>
<comment type="caution">
    <text evidence="3">The sequence shown here is derived from an EMBL/GenBank/DDBJ whole genome shotgun (WGS) entry which is preliminary data.</text>
</comment>
<keyword evidence="2" id="KW-0812">Transmembrane</keyword>
<dbReference type="EMBL" id="JAVTTP010000001">
    <property type="protein sequence ID" value="MDT7827270.1"/>
    <property type="molecule type" value="Genomic_DNA"/>
</dbReference>
<reference evidence="3 4" key="1">
    <citation type="submission" date="2023-09" db="EMBL/GenBank/DDBJ databases">
        <title>Novel taxa isolated from Blanes Bay.</title>
        <authorList>
            <person name="Rey-Velasco X."/>
            <person name="Lucena T."/>
        </authorList>
    </citation>
    <scope>NUCLEOTIDE SEQUENCE [LARGE SCALE GENOMIC DNA]</scope>
    <source>
        <strain evidence="3 4">S334</strain>
    </source>
</reference>
<evidence type="ECO:0000313" key="4">
    <source>
        <dbReference type="Proteomes" id="UP001250656"/>
    </source>
</evidence>
<feature type="transmembrane region" description="Helical" evidence="2">
    <location>
        <begin position="31"/>
        <end position="47"/>
    </location>
</feature>
<organism evidence="3 4">
    <name type="scientific">Pricia mediterranea</name>
    <dbReference type="NCBI Taxonomy" id="3076079"/>
    <lineage>
        <taxon>Bacteria</taxon>
        <taxon>Pseudomonadati</taxon>
        <taxon>Bacteroidota</taxon>
        <taxon>Flavobacteriia</taxon>
        <taxon>Flavobacteriales</taxon>
        <taxon>Flavobacteriaceae</taxon>
        <taxon>Pricia</taxon>
    </lineage>
</organism>
<dbReference type="RefSeq" id="WP_192462323.1">
    <property type="nucleotide sequence ID" value="NZ_JAVTTP010000001.1"/>
</dbReference>
<accession>A0ABU3L0M5</accession>
<dbReference type="Proteomes" id="UP001250656">
    <property type="component" value="Unassembled WGS sequence"/>
</dbReference>
<feature type="transmembrane region" description="Helical" evidence="2">
    <location>
        <begin position="5"/>
        <end position="25"/>
    </location>
</feature>
<proteinExistence type="predicted"/>
<evidence type="ECO:0000256" key="1">
    <source>
        <dbReference type="SAM" id="MobiDB-lite"/>
    </source>
</evidence>
<evidence type="ECO:0008006" key="5">
    <source>
        <dbReference type="Google" id="ProtNLM"/>
    </source>
</evidence>
<gene>
    <name evidence="3" type="ORF">RQM65_01155</name>
</gene>
<name>A0ABU3L0M5_9FLAO</name>
<keyword evidence="4" id="KW-1185">Reference proteome</keyword>
<sequence length="80" mass="9321">MKNHWLWMVIGCGLPLLLIFFAPAFGIKGNLTLFTFIVIMFAVHLLMPMRHRGHSHGLTEDNLKRKSEEKQDKGKEQHQH</sequence>
<keyword evidence="2" id="KW-0472">Membrane</keyword>